<dbReference type="SUPFAM" id="SSF54001">
    <property type="entry name" value="Cysteine proteinases"/>
    <property type="match status" value="1"/>
</dbReference>
<reference evidence="1" key="1">
    <citation type="submission" date="2023-07" db="EMBL/GenBank/DDBJ databases">
        <authorList>
            <consortium name="AG Swart"/>
            <person name="Singh M."/>
            <person name="Singh A."/>
            <person name="Seah K."/>
            <person name="Emmerich C."/>
        </authorList>
    </citation>
    <scope>NUCLEOTIDE SEQUENCE</scope>
    <source>
        <strain evidence="1">DP1</strain>
    </source>
</reference>
<gene>
    <name evidence="1" type="ORF">ECRASSUSDP1_LOCUS11016</name>
</gene>
<evidence type="ECO:0000313" key="2">
    <source>
        <dbReference type="Proteomes" id="UP001295684"/>
    </source>
</evidence>
<dbReference type="AlphaFoldDB" id="A0AAD1UHX3"/>
<dbReference type="Gene3D" id="3.90.1720.10">
    <property type="entry name" value="endopeptidase domain like (from Nostoc punctiforme)"/>
    <property type="match status" value="1"/>
</dbReference>
<keyword evidence="2" id="KW-1185">Reference proteome</keyword>
<name>A0AAD1UHX3_EUPCR</name>
<protein>
    <submittedName>
        <fullName evidence="1">Uncharacterized protein</fullName>
    </submittedName>
</protein>
<dbReference type="InterPro" id="IPR038765">
    <property type="entry name" value="Papain-like_cys_pep_sf"/>
</dbReference>
<proteinExistence type="predicted"/>
<dbReference type="EMBL" id="CAMPGE010010867">
    <property type="protein sequence ID" value="CAI2369713.1"/>
    <property type="molecule type" value="Genomic_DNA"/>
</dbReference>
<accession>A0AAD1UHX3</accession>
<comment type="caution">
    <text evidence="1">The sequence shown here is derived from an EMBL/GenBank/DDBJ whole genome shotgun (WGS) entry which is preliminary data.</text>
</comment>
<organism evidence="1 2">
    <name type="scientific">Euplotes crassus</name>
    <dbReference type="NCBI Taxonomy" id="5936"/>
    <lineage>
        <taxon>Eukaryota</taxon>
        <taxon>Sar</taxon>
        <taxon>Alveolata</taxon>
        <taxon>Ciliophora</taxon>
        <taxon>Intramacronucleata</taxon>
        <taxon>Spirotrichea</taxon>
        <taxon>Hypotrichia</taxon>
        <taxon>Euplotida</taxon>
        <taxon>Euplotidae</taxon>
        <taxon>Moneuplotes</taxon>
    </lineage>
</organism>
<sequence>MYSKAKSSATSMIHRAKDHIETIAKGVKNNASSVADKVVTFSSFNKIFKNKFQLPDLQKELARETLQPGDILLVKTPTLFNSLSLRKATNMTYDHAFVVLDKYYNCLQITFPKAKLTKVWNLVHPIREPLIVRPKISEEVRDKFIEECYNIIGKKYDYSRLFKLVLKRKTGNSSQDRVLCSHAIFEAFCKANPEFLLNTADKDYLDLNRTGTFSIDDFHRMALLVPEKFDLISVLTPKRDELEDSSHMISEAEESASALEKYGIIYLTNSIIFLHQNSDLINILLTTIEVLHKFTTQTPSQKFEIYHSISSYIRLLKTVGEIQENGLSFRLKKRLMSDLLNVLILNPSSKRMIVLKNLSNWMINNYKINQIVGGIQHKAKRSAKYLGSKLHHLKAKI</sequence>
<dbReference type="Proteomes" id="UP001295684">
    <property type="component" value="Unassembled WGS sequence"/>
</dbReference>
<evidence type="ECO:0000313" key="1">
    <source>
        <dbReference type="EMBL" id="CAI2369713.1"/>
    </source>
</evidence>